<dbReference type="PANTHER" id="PTHR32015:SF1">
    <property type="entry name" value="LIPASE"/>
    <property type="match status" value="1"/>
</dbReference>
<evidence type="ECO:0000313" key="1">
    <source>
        <dbReference type="EMBL" id="MBB6523197.1"/>
    </source>
</evidence>
<reference evidence="1 2" key="1">
    <citation type="submission" date="2020-08" db="EMBL/GenBank/DDBJ databases">
        <title>Genomic Encyclopedia of Type Strains, Phase IV (KMG-IV): sequencing the most valuable type-strain genomes for metagenomic binning, comparative biology and taxonomic classification.</title>
        <authorList>
            <person name="Goeker M."/>
        </authorList>
    </citation>
    <scope>NUCLEOTIDE SEQUENCE [LARGE SCALE GENOMIC DNA]</scope>
    <source>
        <strain evidence="1 2">DSM 22368</strain>
    </source>
</reference>
<dbReference type="GO" id="GO:0016042">
    <property type="term" value="P:lipid catabolic process"/>
    <property type="evidence" value="ECO:0007669"/>
    <property type="project" value="InterPro"/>
</dbReference>
<gene>
    <name evidence="1" type="ORF">HNR48_003499</name>
</gene>
<dbReference type="PANTHER" id="PTHR32015">
    <property type="entry name" value="FASTING INDUCED LIPASE"/>
    <property type="match status" value="1"/>
</dbReference>
<dbReference type="Proteomes" id="UP000528457">
    <property type="component" value="Unassembled WGS sequence"/>
</dbReference>
<dbReference type="GO" id="GO:0016298">
    <property type="term" value="F:lipase activity"/>
    <property type="evidence" value="ECO:0007669"/>
    <property type="project" value="TreeGrafter"/>
</dbReference>
<proteinExistence type="predicted"/>
<dbReference type="Gene3D" id="3.40.50.1820">
    <property type="entry name" value="alpha/beta hydrolase"/>
    <property type="match status" value="1"/>
</dbReference>
<protein>
    <submittedName>
        <fullName evidence="1">Pimeloyl-ACP methyl ester carboxylesterase</fullName>
    </submittedName>
</protein>
<dbReference type="RefSeq" id="WP_208020253.1">
    <property type="nucleotide sequence ID" value="NZ_JAAONY010000003.1"/>
</dbReference>
<dbReference type="InParanoid" id="A0A7X0JVU4"/>
<name>A0A7X0JVU4_9GAMM</name>
<dbReference type="Pfam" id="PF01674">
    <property type="entry name" value="Lipase_2"/>
    <property type="match status" value="1"/>
</dbReference>
<sequence length="367" mass="39263">MLASRSFILSMSISIALLTSLLPSKALSLSCGSYNFPACSGAEDQFAGGFAPVSGYGGFGGGQCSASKTPVIFIHGNGDQAINWDAPPTQAAPGYSLPSRSVYDEFKARGYNDCELFGISYLSPYERSMPGSNYHEDDKQAILADFIDSVKTYTGKNEVDIVAHSLGVSMALSSLKRYSKWGSVRRFINIAGAVRGLQSCRYVGYANPLFSTCAGQNIYDSYTFGLHPSTGAFYVSWGRNDWTGSSSNKSMRRAPQYNSAVKFYTLHAGFRDQVHCSTLIGYSVCDSGSLFNNRPNVQAQINVGAGSLASSIDMNFDDFSPLNLLGGDADGVGHFGAKINTGVILYEMLNSQCSGTNCAGQYSGPVQ</sequence>
<dbReference type="InterPro" id="IPR029058">
    <property type="entry name" value="AB_hydrolase_fold"/>
</dbReference>
<keyword evidence="2" id="KW-1185">Reference proteome</keyword>
<comment type="caution">
    <text evidence="1">The sequence shown here is derived from an EMBL/GenBank/DDBJ whole genome shotgun (WGS) entry which is preliminary data.</text>
</comment>
<organism evidence="1 2">
    <name type="scientific">Pseudoteredinibacter isoporae</name>
    <dbReference type="NCBI Taxonomy" id="570281"/>
    <lineage>
        <taxon>Bacteria</taxon>
        <taxon>Pseudomonadati</taxon>
        <taxon>Pseudomonadota</taxon>
        <taxon>Gammaproteobacteria</taxon>
        <taxon>Cellvibrionales</taxon>
        <taxon>Cellvibrionaceae</taxon>
        <taxon>Pseudoteredinibacter</taxon>
    </lineage>
</organism>
<evidence type="ECO:0000313" key="2">
    <source>
        <dbReference type="Proteomes" id="UP000528457"/>
    </source>
</evidence>
<dbReference type="EMBL" id="JACHHT010000003">
    <property type="protein sequence ID" value="MBB6523197.1"/>
    <property type="molecule type" value="Genomic_DNA"/>
</dbReference>
<accession>A0A7X0JVU4</accession>
<dbReference type="AlphaFoldDB" id="A0A7X0JVU4"/>
<dbReference type="SUPFAM" id="SSF53474">
    <property type="entry name" value="alpha/beta-Hydrolases"/>
    <property type="match status" value="1"/>
</dbReference>
<dbReference type="InterPro" id="IPR002918">
    <property type="entry name" value="Lipase_EstA/Esterase_EstB"/>
</dbReference>